<evidence type="ECO:0000256" key="3">
    <source>
        <dbReference type="SAM" id="Coils"/>
    </source>
</evidence>
<comment type="similarity">
    <text evidence="1">Belongs to the TRAFAC class TrmE-Era-EngA-EngB-Septin-like GTPase superfamily. AIG1/Toc34/Toc159-like paraseptin GTPase family. IAN subfamily.</text>
</comment>
<dbReference type="OrthoDB" id="2386367at2759"/>
<dbReference type="CDD" id="cd00882">
    <property type="entry name" value="Ras_like_GTPase"/>
    <property type="match status" value="1"/>
</dbReference>
<keyword evidence="3" id="KW-0175">Coiled coil</keyword>
<organism evidence="5">
    <name type="scientific">Amphimedon queenslandica</name>
    <name type="common">Sponge</name>
    <dbReference type="NCBI Taxonomy" id="400682"/>
    <lineage>
        <taxon>Eukaryota</taxon>
        <taxon>Metazoa</taxon>
        <taxon>Porifera</taxon>
        <taxon>Demospongiae</taxon>
        <taxon>Heteroscleromorpha</taxon>
        <taxon>Haplosclerida</taxon>
        <taxon>Niphatidae</taxon>
        <taxon>Amphimedon</taxon>
    </lineage>
</organism>
<evidence type="ECO:0000256" key="2">
    <source>
        <dbReference type="ARBA" id="ARBA00022741"/>
    </source>
</evidence>
<dbReference type="Gene3D" id="3.40.50.300">
    <property type="entry name" value="P-loop containing nucleotide triphosphate hydrolases"/>
    <property type="match status" value="1"/>
</dbReference>
<evidence type="ECO:0000313" key="5">
    <source>
        <dbReference type="EnsemblMetazoa" id="Aqu2.1.19450_001"/>
    </source>
</evidence>
<feature type="domain" description="AIG1-type G" evidence="4">
    <location>
        <begin position="2"/>
        <end position="138"/>
    </location>
</feature>
<dbReference type="EnsemblMetazoa" id="Aqu2.1.19450_001">
    <property type="protein sequence ID" value="Aqu2.1.19450_001"/>
    <property type="gene ID" value="Aqu2.1.19450"/>
</dbReference>
<feature type="coiled-coil region" evidence="3">
    <location>
        <begin position="227"/>
        <end position="289"/>
    </location>
</feature>
<evidence type="ECO:0000259" key="4">
    <source>
        <dbReference type="Pfam" id="PF04548"/>
    </source>
</evidence>
<reference evidence="5" key="1">
    <citation type="submission" date="2017-05" db="UniProtKB">
        <authorList>
            <consortium name="EnsemblMetazoa"/>
        </authorList>
    </citation>
    <scope>IDENTIFICATION</scope>
</reference>
<name>A0A1X7TWD0_AMPQE</name>
<protein>
    <recommendedName>
        <fullName evidence="4">AIG1-type G domain-containing protein</fullName>
    </recommendedName>
</protein>
<dbReference type="InterPro" id="IPR006703">
    <property type="entry name" value="G_AIG1"/>
</dbReference>
<sequence>MSVLLIGSTGMGKSTLGNYLLDPDDKHMFDNQTFATSTDNRPMTQEVKSICQKVQINNCRNESLEVIDTPGLNEDAEKDLSHMIEIIRKLNNCKEIKACILVVKFKAKIDVQYKATLEYYSKLLPGLFERNVIIVMTDYATDDNSVKRRERLRIDVEQVKRNTILELDKCTNSQITYSPQIFMIDCLPNSDEMETSQNERTAILEHIFQLPPTKVENLQVAKTDYVKQKDAKKYEKLQGEIEGYKERLKEQYKDSEKVLDDTHQKGMRITQVENEIQNLEKKLRDKNTPENIVAAHWSISEEGRMFRWFTREFSIESEHEITKYTTWTNGYCKFKEIVQTSKLVKGKVGGRFMRGIYASVTAHTEKRMKYTEEITDLQRHLKMQEEFLIEFKKDRQKYRNDHVKKSREIELLEKCIAERNDDAAKCLSDLMTMEEAMSRLNDEVAK</sequence>
<evidence type="ECO:0000256" key="1">
    <source>
        <dbReference type="ARBA" id="ARBA00008535"/>
    </source>
</evidence>
<accession>A0A1X7TWD0</accession>
<dbReference type="GO" id="GO:0005525">
    <property type="term" value="F:GTP binding"/>
    <property type="evidence" value="ECO:0007669"/>
    <property type="project" value="InterPro"/>
</dbReference>
<dbReference type="InterPro" id="IPR027417">
    <property type="entry name" value="P-loop_NTPase"/>
</dbReference>
<dbReference type="SUPFAM" id="SSF52540">
    <property type="entry name" value="P-loop containing nucleoside triphosphate hydrolases"/>
    <property type="match status" value="1"/>
</dbReference>
<dbReference type="InParanoid" id="A0A1X7TWD0"/>
<proteinExistence type="inferred from homology"/>
<dbReference type="Pfam" id="PF04548">
    <property type="entry name" value="AIG1"/>
    <property type="match status" value="1"/>
</dbReference>
<keyword evidence="2" id="KW-0547">Nucleotide-binding</keyword>
<dbReference type="AlphaFoldDB" id="A0A1X7TWD0"/>